<evidence type="ECO:0000313" key="2">
    <source>
        <dbReference type="Proteomes" id="UP000887565"/>
    </source>
</evidence>
<dbReference type="Proteomes" id="UP000887565">
    <property type="component" value="Unplaced"/>
</dbReference>
<dbReference type="WBParaSite" id="nRc.2.0.1.t03242-RA">
    <property type="protein sequence ID" value="nRc.2.0.1.t03242-RA"/>
    <property type="gene ID" value="nRc.2.0.1.g03242"/>
</dbReference>
<feature type="compositionally biased region" description="Polar residues" evidence="1">
    <location>
        <begin position="232"/>
        <end position="245"/>
    </location>
</feature>
<sequence length="260" mass="29566">MGNISKSVILKTPIEFSFYSQEDDVLDNKNLGSKEKQALRIRSVNSQMGLSICSSATNNFLRPYRSKQPNKKQLPPSSLTKLCSSSSPNEYIFSLHDDQQPLSLLENPDPYPQRSIIPPLKGLWYCTNNPKNCQYLQCLAENFQYSDQAEKLKAGSKVIADVDLRRTLIHDPNILKIACDKAKLSKFECTNFKMILGLADAIDPAEFHAEDEPRDKRASSDYYDYLDQQIAAKSSMNQTDGQETMKNPRRKKDCEIILRT</sequence>
<organism evidence="2 3">
    <name type="scientific">Romanomermis culicivorax</name>
    <name type="common">Nematode worm</name>
    <dbReference type="NCBI Taxonomy" id="13658"/>
    <lineage>
        <taxon>Eukaryota</taxon>
        <taxon>Metazoa</taxon>
        <taxon>Ecdysozoa</taxon>
        <taxon>Nematoda</taxon>
        <taxon>Enoplea</taxon>
        <taxon>Dorylaimia</taxon>
        <taxon>Mermithida</taxon>
        <taxon>Mermithoidea</taxon>
        <taxon>Mermithidae</taxon>
        <taxon>Romanomermis</taxon>
    </lineage>
</organism>
<reference evidence="3" key="1">
    <citation type="submission" date="2022-11" db="UniProtKB">
        <authorList>
            <consortium name="WormBaseParasite"/>
        </authorList>
    </citation>
    <scope>IDENTIFICATION</scope>
</reference>
<evidence type="ECO:0000313" key="3">
    <source>
        <dbReference type="WBParaSite" id="nRc.2.0.1.t03242-RA"/>
    </source>
</evidence>
<name>A0A915HPG4_ROMCU</name>
<feature type="region of interest" description="Disordered" evidence="1">
    <location>
        <begin position="232"/>
        <end position="260"/>
    </location>
</feature>
<keyword evidence="2" id="KW-1185">Reference proteome</keyword>
<evidence type="ECO:0000256" key="1">
    <source>
        <dbReference type="SAM" id="MobiDB-lite"/>
    </source>
</evidence>
<accession>A0A915HPG4</accession>
<proteinExistence type="predicted"/>
<feature type="compositionally biased region" description="Low complexity" evidence="1">
    <location>
        <begin position="74"/>
        <end position="83"/>
    </location>
</feature>
<dbReference type="AlphaFoldDB" id="A0A915HPG4"/>
<protein>
    <submittedName>
        <fullName evidence="3">Uncharacterized protein</fullName>
    </submittedName>
</protein>
<feature type="region of interest" description="Disordered" evidence="1">
    <location>
        <begin position="64"/>
        <end position="83"/>
    </location>
</feature>